<dbReference type="EMBL" id="BEZZ01000638">
    <property type="protein sequence ID" value="GCC34876.1"/>
    <property type="molecule type" value="Genomic_DNA"/>
</dbReference>
<name>A0A401SX07_CHIPU</name>
<sequence>MAHSHPAQYGPRTSYLQIVGDQMYDPGGTLGPFPSPTRRAPLSPGKQLEQILQMLEKLTGLHPSEEEAPSQKCLVGLVHGHMLGVFSMVHLNTRKVQLMDRRKLKEITK</sequence>
<keyword evidence="2" id="KW-1185">Reference proteome</keyword>
<reference evidence="1 2" key="1">
    <citation type="journal article" date="2018" name="Nat. Ecol. Evol.">
        <title>Shark genomes provide insights into elasmobranch evolution and the origin of vertebrates.</title>
        <authorList>
            <person name="Hara Y"/>
            <person name="Yamaguchi K"/>
            <person name="Onimaru K"/>
            <person name="Kadota M"/>
            <person name="Koyanagi M"/>
            <person name="Keeley SD"/>
            <person name="Tatsumi K"/>
            <person name="Tanaka K"/>
            <person name="Motone F"/>
            <person name="Kageyama Y"/>
            <person name="Nozu R"/>
            <person name="Adachi N"/>
            <person name="Nishimura O"/>
            <person name="Nakagawa R"/>
            <person name="Tanegashima C"/>
            <person name="Kiyatake I"/>
            <person name="Matsumoto R"/>
            <person name="Murakumo K"/>
            <person name="Nishida K"/>
            <person name="Terakita A"/>
            <person name="Kuratani S"/>
            <person name="Sato K"/>
            <person name="Hyodo S Kuraku.S."/>
        </authorList>
    </citation>
    <scope>NUCLEOTIDE SEQUENCE [LARGE SCALE GENOMIC DNA]</scope>
</reference>
<dbReference type="AlphaFoldDB" id="A0A401SX07"/>
<evidence type="ECO:0000313" key="1">
    <source>
        <dbReference type="EMBL" id="GCC34876.1"/>
    </source>
</evidence>
<evidence type="ECO:0000313" key="2">
    <source>
        <dbReference type="Proteomes" id="UP000287033"/>
    </source>
</evidence>
<dbReference type="Proteomes" id="UP000287033">
    <property type="component" value="Unassembled WGS sequence"/>
</dbReference>
<accession>A0A401SX07</accession>
<protein>
    <submittedName>
        <fullName evidence="1">Uncharacterized protein</fullName>
    </submittedName>
</protein>
<proteinExistence type="predicted"/>
<gene>
    <name evidence="1" type="ORF">chiPu_0013353</name>
</gene>
<organism evidence="1 2">
    <name type="scientific">Chiloscyllium punctatum</name>
    <name type="common">Brownbanded bambooshark</name>
    <name type="synonym">Hemiscyllium punctatum</name>
    <dbReference type="NCBI Taxonomy" id="137246"/>
    <lineage>
        <taxon>Eukaryota</taxon>
        <taxon>Metazoa</taxon>
        <taxon>Chordata</taxon>
        <taxon>Craniata</taxon>
        <taxon>Vertebrata</taxon>
        <taxon>Chondrichthyes</taxon>
        <taxon>Elasmobranchii</taxon>
        <taxon>Galeomorphii</taxon>
        <taxon>Galeoidea</taxon>
        <taxon>Orectolobiformes</taxon>
        <taxon>Hemiscylliidae</taxon>
        <taxon>Chiloscyllium</taxon>
    </lineage>
</organism>
<comment type="caution">
    <text evidence="1">The sequence shown here is derived from an EMBL/GenBank/DDBJ whole genome shotgun (WGS) entry which is preliminary data.</text>
</comment>